<dbReference type="PANTHER" id="PTHR40447:SF1">
    <property type="entry name" value="ANAEROBIC SULFITE REDUCTASE SUBUNIT A"/>
    <property type="match status" value="1"/>
</dbReference>
<dbReference type="InterPro" id="IPR017900">
    <property type="entry name" value="4Fe4S_Fe_S_CS"/>
</dbReference>
<protein>
    <recommendedName>
        <fullName evidence="4">4Fe-4S ferredoxin-type domain-containing protein</fullName>
    </recommendedName>
</protein>
<proteinExistence type="predicted"/>
<evidence type="ECO:0000256" key="3">
    <source>
        <dbReference type="ARBA" id="ARBA00023014"/>
    </source>
</evidence>
<sequence length="330" mass="38262">MKEIKQARILPFLRHLNQKYDVFLPIKKGKDWVFEKFNSEMEYVNTHPVLTILPPKKFFLPQGEIINYTSQNGMFYNIKSKPTVIFGINSFDISALTLLDQIMTRPHNDPYYQQRRKNTILIAIGPERINIANNGYDLFLEKYGEAFVALAGSVKGEAFLELKYFERSQKQPKKILSFKDPLFNKLDKIQTALNKSFGKKIWEKVAQTCFGCGICAYVCPLCYCHEYEDSFSTPDVLNSSTSGVNTTSGVCTNCRKRQWDACFLPNFFAVAGHNFRENLPERIYNWYYHKFVRMPKEFGPIGCVDCGRCIEYCPAKINFKEVLRELTKNV</sequence>
<evidence type="ECO:0000256" key="2">
    <source>
        <dbReference type="ARBA" id="ARBA00023004"/>
    </source>
</evidence>
<dbReference type="Proteomes" id="UP000176451">
    <property type="component" value="Unassembled WGS sequence"/>
</dbReference>
<dbReference type="STRING" id="1797469.A3F08_02310"/>
<dbReference type="SUPFAM" id="SSF46548">
    <property type="entry name" value="alpha-helical ferredoxin"/>
    <property type="match status" value="1"/>
</dbReference>
<evidence type="ECO:0000256" key="1">
    <source>
        <dbReference type="ARBA" id="ARBA00022723"/>
    </source>
</evidence>
<evidence type="ECO:0000313" key="6">
    <source>
        <dbReference type="Proteomes" id="UP000176451"/>
    </source>
</evidence>
<accession>A0A1F5EFH3</accession>
<dbReference type="Pfam" id="PF17179">
    <property type="entry name" value="Fer4_22"/>
    <property type="match status" value="1"/>
</dbReference>
<gene>
    <name evidence="5" type="ORF">A3F08_02310</name>
</gene>
<organism evidence="5 6">
    <name type="scientific">Candidatus Berkelbacteria bacterium RIFCSPHIGHO2_12_FULL_36_9</name>
    <dbReference type="NCBI Taxonomy" id="1797469"/>
    <lineage>
        <taxon>Bacteria</taxon>
        <taxon>Candidatus Berkelbacteria</taxon>
    </lineage>
</organism>
<keyword evidence="2" id="KW-0408">Iron</keyword>
<dbReference type="GO" id="GO:0051536">
    <property type="term" value="F:iron-sulfur cluster binding"/>
    <property type="evidence" value="ECO:0007669"/>
    <property type="project" value="UniProtKB-KW"/>
</dbReference>
<name>A0A1F5EFH3_9BACT</name>
<dbReference type="InterPro" id="IPR009051">
    <property type="entry name" value="Helical_ferredxn"/>
</dbReference>
<dbReference type="InterPro" id="IPR017896">
    <property type="entry name" value="4Fe4S_Fe-S-bd"/>
</dbReference>
<comment type="caution">
    <text evidence="5">The sequence shown here is derived from an EMBL/GenBank/DDBJ whole genome shotgun (WGS) entry which is preliminary data.</text>
</comment>
<feature type="domain" description="4Fe-4S ferredoxin-type" evidence="4">
    <location>
        <begin position="294"/>
        <end position="322"/>
    </location>
</feature>
<evidence type="ECO:0000313" key="5">
    <source>
        <dbReference type="EMBL" id="OGD66138.1"/>
    </source>
</evidence>
<dbReference type="EMBL" id="MEZV01000044">
    <property type="protein sequence ID" value="OGD66138.1"/>
    <property type="molecule type" value="Genomic_DNA"/>
</dbReference>
<dbReference type="PANTHER" id="PTHR40447">
    <property type="entry name" value="ANAEROBIC SULFITE REDUCTASE SUBUNIT A"/>
    <property type="match status" value="1"/>
</dbReference>
<dbReference type="GO" id="GO:0046872">
    <property type="term" value="F:metal ion binding"/>
    <property type="evidence" value="ECO:0007669"/>
    <property type="project" value="UniProtKB-KW"/>
</dbReference>
<dbReference type="Gene3D" id="1.10.1060.10">
    <property type="entry name" value="Alpha-helical ferredoxin"/>
    <property type="match status" value="1"/>
</dbReference>
<dbReference type="PROSITE" id="PS00198">
    <property type="entry name" value="4FE4S_FER_1"/>
    <property type="match status" value="1"/>
</dbReference>
<dbReference type="PROSITE" id="PS51379">
    <property type="entry name" value="4FE4S_FER_2"/>
    <property type="match status" value="2"/>
</dbReference>
<keyword evidence="3" id="KW-0411">Iron-sulfur</keyword>
<reference evidence="5 6" key="1">
    <citation type="journal article" date="2016" name="Nat. Commun.">
        <title>Thousands of microbial genomes shed light on interconnected biogeochemical processes in an aquifer system.</title>
        <authorList>
            <person name="Anantharaman K."/>
            <person name="Brown C.T."/>
            <person name="Hug L.A."/>
            <person name="Sharon I."/>
            <person name="Castelle C.J."/>
            <person name="Probst A.J."/>
            <person name="Thomas B.C."/>
            <person name="Singh A."/>
            <person name="Wilkins M.J."/>
            <person name="Karaoz U."/>
            <person name="Brodie E.L."/>
            <person name="Williams K.H."/>
            <person name="Hubbard S.S."/>
            <person name="Banfield J.F."/>
        </authorList>
    </citation>
    <scope>NUCLEOTIDE SEQUENCE [LARGE SCALE GENOMIC DNA]</scope>
</reference>
<feature type="domain" description="4Fe-4S ferredoxin-type" evidence="4">
    <location>
        <begin position="200"/>
        <end position="230"/>
    </location>
</feature>
<dbReference type="AlphaFoldDB" id="A0A1F5EFH3"/>
<evidence type="ECO:0000259" key="4">
    <source>
        <dbReference type="PROSITE" id="PS51379"/>
    </source>
</evidence>
<keyword evidence="1" id="KW-0479">Metal-binding</keyword>